<evidence type="ECO:0000313" key="2">
    <source>
        <dbReference type="Proteomes" id="UP000326924"/>
    </source>
</evidence>
<comment type="caution">
    <text evidence="1">The sequence shown here is derived from an EMBL/GenBank/DDBJ whole genome shotgun (WGS) entry which is preliminary data.</text>
</comment>
<proteinExistence type="predicted"/>
<keyword evidence="2" id="KW-1185">Reference proteome</keyword>
<evidence type="ECO:0000313" key="1">
    <source>
        <dbReference type="EMBL" id="KAA8910899.1"/>
    </source>
</evidence>
<dbReference type="EMBL" id="VXIS01000041">
    <property type="protein sequence ID" value="KAA8910899.1"/>
    <property type="molecule type" value="Genomic_DNA"/>
</dbReference>
<protein>
    <submittedName>
        <fullName evidence="1">Uncharacterized protein</fullName>
    </submittedName>
</protein>
<accession>A0A5J5F442</accession>
<dbReference type="Proteomes" id="UP000326924">
    <property type="component" value="Unassembled WGS sequence"/>
</dbReference>
<dbReference type="AlphaFoldDB" id="A0A5J5F442"/>
<sequence length="239" mass="26767">MSTSGKPVSQEHSGGLLHMLVEIPKVRNHPRFLALLEDLEAQTAATHQLVARSALVHQHLSSINAVFSRGPPPQAPLQLPRTLLTPIYSELRYLLALLELVRTLLRDVHRELALMHLDGTMRVWEDARTDYGVWRGLSVVESEREWVCRAERIREARFAVAAVDGWSEGVKEGLVEAGRSVMWALVLVREVERWVVVMEDGRWEWFGVEAARGGMALWEWEQKTKAGGGGGAGAEVLQP</sequence>
<dbReference type="InParanoid" id="A0A5J5F442"/>
<organism evidence="1 2">
    <name type="scientific">Sphaerosporella brunnea</name>
    <dbReference type="NCBI Taxonomy" id="1250544"/>
    <lineage>
        <taxon>Eukaryota</taxon>
        <taxon>Fungi</taxon>
        <taxon>Dikarya</taxon>
        <taxon>Ascomycota</taxon>
        <taxon>Pezizomycotina</taxon>
        <taxon>Pezizomycetes</taxon>
        <taxon>Pezizales</taxon>
        <taxon>Pyronemataceae</taxon>
        <taxon>Sphaerosporella</taxon>
    </lineage>
</organism>
<reference evidence="1 2" key="1">
    <citation type="submission" date="2019-09" db="EMBL/GenBank/DDBJ databases">
        <title>Draft genome of the ectomycorrhizal ascomycete Sphaerosporella brunnea.</title>
        <authorList>
            <consortium name="DOE Joint Genome Institute"/>
            <person name="Benucci G.M."/>
            <person name="Marozzi G."/>
            <person name="Antonielli L."/>
            <person name="Sanchez S."/>
            <person name="Marco P."/>
            <person name="Wang X."/>
            <person name="Falini L.B."/>
            <person name="Barry K."/>
            <person name="Haridas S."/>
            <person name="Lipzen A."/>
            <person name="Labutti K."/>
            <person name="Grigoriev I.V."/>
            <person name="Murat C."/>
            <person name="Martin F."/>
            <person name="Albertini E."/>
            <person name="Donnini D."/>
            <person name="Bonito G."/>
        </authorList>
    </citation>
    <scope>NUCLEOTIDE SEQUENCE [LARGE SCALE GENOMIC DNA]</scope>
    <source>
        <strain evidence="1 2">Sb_GMNB300</strain>
    </source>
</reference>
<gene>
    <name evidence="1" type="ORF">FN846DRAFT_888107</name>
</gene>
<name>A0A5J5F442_9PEZI</name>